<dbReference type="InterPro" id="IPR007065">
    <property type="entry name" value="HPP"/>
</dbReference>
<feature type="domain" description="CBS" evidence="4">
    <location>
        <begin position="312"/>
        <end position="368"/>
    </location>
</feature>
<gene>
    <name evidence="5" type="ORF">GGR23_000111</name>
</gene>
<feature type="compositionally biased region" description="Pro residues" evidence="2">
    <location>
        <begin position="179"/>
        <end position="193"/>
    </location>
</feature>
<dbReference type="PANTHER" id="PTHR33741">
    <property type="entry name" value="TRANSMEMBRANE PROTEIN DDB_G0269096-RELATED"/>
    <property type="match status" value="1"/>
</dbReference>
<evidence type="ECO:0000259" key="4">
    <source>
        <dbReference type="PROSITE" id="PS51371"/>
    </source>
</evidence>
<dbReference type="CDD" id="cd04600">
    <property type="entry name" value="CBS_pair_HPP_assoc"/>
    <property type="match status" value="1"/>
</dbReference>
<dbReference type="Pfam" id="PF04982">
    <property type="entry name" value="TM_HPP"/>
    <property type="match status" value="1"/>
</dbReference>
<keyword evidence="3" id="KW-0472">Membrane</keyword>
<feature type="transmembrane region" description="Helical" evidence="3">
    <location>
        <begin position="23"/>
        <end position="43"/>
    </location>
</feature>
<keyword evidence="1" id="KW-0129">CBS domain</keyword>
<dbReference type="Gene3D" id="3.10.580.10">
    <property type="entry name" value="CBS-domain"/>
    <property type="match status" value="1"/>
</dbReference>
<evidence type="ECO:0000256" key="1">
    <source>
        <dbReference type="PROSITE-ProRule" id="PRU00703"/>
    </source>
</evidence>
<dbReference type="Proteomes" id="UP000528286">
    <property type="component" value="Unassembled WGS sequence"/>
</dbReference>
<dbReference type="RefSeq" id="WP_183364146.1">
    <property type="nucleotide sequence ID" value="NZ_JACIEZ010000001.1"/>
</dbReference>
<dbReference type="InterPro" id="IPR058581">
    <property type="entry name" value="TM_HPP"/>
</dbReference>
<sequence length="372" mass="39292">METIHLFLARLVPALPRISPREIVRIGIGALIGIALTGYLTSIMVPGSALPYLIPPLGASAVLLFGVPASPLAQPWSILGGNGVSALVGVTVAMLVPDVFLASALAVSLAIVAMILCRCLHPPGGAVALTAVLGAPAIHSAGYHFVLMPAALNSLLLLVVALLYNNLTGHRYPHALPAKPQPVPHATQDPPPTQRAGLLRPDLEAALAQYDEILDIAPEDLEAILQQLQLKTFERRSGGIRVEHIMSRDVVAVAPGTTLEAAMAAMTRHDIRDLPVTEPTGHLRGIFTQSDLMRALALHGRNELTHPVGDYMTAKVETAKAEQPIALLVPAMADRGLHAMPVVDAEGRLTGMLTQSDLIAGLFARRSVIEVA</sequence>
<name>A0A7W6NJ17_9HYPH</name>
<dbReference type="PANTHER" id="PTHR33741:SF5">
    <property type="entry name" value="TRANSMEMBRANE PROTEIN DDB_G0269096-RELATED"/>
    <property type="match status" value="1"/>
</dbReference>
<evidence type="ECO:0000256" key="3">
    <source>
        <dbReference type="SAM" id="Phobius"/>
    </source>
</evidence>
<dbReference type="Pfam" id="PF00571">
    <property type="entry name" value="CBS"/>
    <property type="match status" value="2"/>
</dbReference>
<feature type="region of interest" description="Disordered" evidence="2">
    <location>
        <begin position="175"/>
        <end position="196"/>
    </location>
</feature>
<feature type="transmembrane region" description="Helical" evidence="3">
    <location>
        <begin position="49"/>
        <end position="69"/>
    </location>
</feature>
<organism evidence="5 6">
    <name type="scientific">Gellertiella hungarica</name>
    <dbReference type="NCBI Taxonomy" id="1572859"/>
    <lineage>
        <taxon>Bacteria</taxon>
        <taxon>Pseudomonadati</taxon>
        <taxon>Pseudomonadota</taxon>
        <taxon>Alphaproteobacteria</taxon>
        <taxon>Hyphomicrobiales</taxon>
        <taxon>Rhizobiaceae</taxon>
        <taxon>Gellertiella</taxon>
    </lineage>
</organism>
<keyword evidence="3" id="KW-0812">Transmembrane</keyword>
<dbReference type="AlphaFoldDB" id="A0A7W6NJ17"/>
<protein>
    <submittedName>
        <fullName evidence="5">CBS domain-containing membrane protein</fullName>
    </submittedName>
</protein>
<dbReference type="PROSITE" id="PS51371">
    <property type="entry name" value="CBS"/>
    <property type="match status" value="2"/>
</dbReference>
<evidence type="ECO:0000313" key="6">
    <source>
        <dbReference type="Proteomes" id="UP000528286"/>
    </source>
</evidence>
<dbReference type="InterPro" id="IPR046342">
    <property type="entry name" value="CBS_dom_sf"/>
</dbReference>
<comment type="caution">
    <text evidence="5">The sequence shown here is derived from an EMBL/GenBank/DDBJ whole genome shotgun (WGS) entry which is preliminary data.</text>
</comment>
<keyword evidence="6" id="KW-1185">Reference proteome</keyword>
<feature type="transmembrane region" description="Helical" evidence="3">
    <location>
        <begin position="141"/>
        <end position="164"/>
    </location>
</feature>
<dbReference type="SMART" id="SM00116">
    <property type="entry name" value="CBS"/>
    <property type="match status" value="2"/>
</dbReference>
<dbReference type="SUPFAM" id="SSF54631">
    <property type="entry name" value="CBS-domain pair"/>
    <property type="match status" value="1"/>
</dbReference>
<keyword evidence="3" id="KW-1133">Transmembrane helix</keyword>
<dbReference type="InterPro" id="IPR000644">
    <property type="entry name" value="CBS_dom"/>
</dbReference>
<feature type="domain" description="CBS" evidence="4">
    <location>
        <begin position="246"/>
        <end position="304"/>
    </location>
</feature>
<evidence type="ECO:0000313" key="5">
    <source>
        <dbReference type="EMBL" id="MBB4062950.1"/>
    </source>
</evidence>
<dbReference type="EMBL" id="JACIEZ010000001">
    <property type="protein sequence ID" value="MBB4062950.1"/>
    <property type="molecule type" value="Genomic_DNA"/>
</dbReference>
<accession>A0A7W6NJ17</accession>
<proteinExistence type="predicted"/>
<reference evidence="5 6" key="1">
    <citation type="submission" date="2020-08" db="EMBL/GenBank/DDBJ databases">
        <title>Genomic Encyclopedia of Type Strains, Phase IV (KMG-IV): sequencing the most valuable type-strain genomes for metagenomic binning, comparative biology and taxonomic classification.</title>
        <authorList>
            <person name="Goeker M."/>
        </authorList>
    </citation>
    <scope>NUCLEOTIDE SEQUENCE [LARGE SCALE GENOMIC DNA]</scope>
    <source>
        <strain evidence="5 6">DSM 29853</strain>
    </source>
</reference>
<evidence type="ECO:0000256" key="2">
    <source>
        <dbReference type="SAM" id="MobiDB-lite"/>
    </source>
</evidence>